<dbReference type="InterPro" id="IPR029044">
    <property type="entry name" value="Nucleotide-diphossugar_trans"/>
</dbReference>
<gene>
    <name evidence="2" type="ORF">UFOPK2582_00330</name>
</gene>
<dbReference type="EMBL" id="CAEZXS010000023">
    <property type="protein sequence ID" value="CAB4689685.1"/>
    <property type="molecule type" value="Genomic_DNA"/>
</dbReference>
<protein>
    <submittedName>
        <fullName evidence="2">Unannotated protein</fullName>
    </submittedName>
</protein>
<feature type="domain" description="Glycosyltransferase 2-like" evidence="1">
    <location>
        <begin position="2"/>
        <end position="162"/>
    </location>
</feature>
<accession>A0A6J6NYD0</accession>
<reference evidence="2" key="1">
    <citation type="submission" date="2020-05" db="EMBL/GenBank/DDBJ databases">
        <authorList>
            <person name="Chiriac C."/>
            <person name="Salcher M."/>
            <person name="Ghai R."/>
            <person name="Kavagutti S V."/>
        </authorList>
    </citation>
    <scope>NUCLEOTIDE SEQUENCE</scope>
</reference>
<dbReference type="PANTHER" id="PTHR43685">
    <property type="entry name" value="GLYCOSYLTRANSFERASE"/>
    <property type="match status" value="1"/>
</dbReference>
<dbReference type="SUPFAM" id="SSF53448">
    <property type="entry name" value="Nucleotide-diphospho-sugar transferases"/>
    <property type="match status" value="1"/>
</dbReference>
<proteinExistence type="predicted"/>
<dbReference type="Pfam" id="PF00535">
    <property type="entry name" value="Glycos_transf_2"/>
    <property type="match status" value="1"/>
</dbReference>
<organism evidence="2">
    <name type="scientific">freshwater metagenome</name>
    <dbReference type="NCBI Taxonomy" id="449393"/>
    <lineage>
        <taxon>unclassified sequences</taxon>
        <taxon>metagenomes</taxon>
        <taxon>ecological metagenomes</taxon>
    </lineage>
</organism>
<sequence>MVIPCYNSLQFLGATLDAVLAQELTPSLQNQFEVILVDDGGSDDLSGWVQQRGDDRVRVVRQENAGVSAARNLGIASAKGAFVAFCDSDDMWNPRAMAELYSCFDADPRIGLAYGFYEVVDAAGESTGRIRKSDIQGEVWEQFLSVNPVGASGVMVRREVFDQVGVFAENRDRFRVDVEDWELWIRIAAVWRVGLTPTVVVRYRRHEGNSSTDLDSLDAAYRNMVDVVFADVDPKRAALRPLTTGKIAMILAWQSLNDAQDPQRAAVYLGEAAASAPELRRTAEFWRLRTAAAALSLAGSRGYQVLRSANGLKLKLKLKHKLSQ</sequence>
<evidence type="ECO:0000313" key="2">
    <source>
        <dbReference type="EMBL" id="CAB4689685.1"/>
    </source>
</evidence>
<dbReference type="InterPro" id="IPR001173">
    <property type="entry name" value="Glyco_trans_2-like"/>
</dbReference>
<name>A0A6J6NYD0_9ZZZZ</name>
<dbReference type="CDD" id="cd00761">
    <property type="entry name" value="Glyco_tranf_GTA_type"/>
    <property type="match status" value="1"/>
</dbReference>
<evidence type="ECO:0000259" key="1">
    <source>
        <dbReference type="Pfam" id="PF00535"/>
    </source>
</evidence>
<dbReference type="PANTHER" id="PTHR43685:SF2">
    <property type="entry name" value="GLYCOSYLTRANSFERASE 2-LIKE DOMAIN-CONTAINING PROTEIN"/>
    <property type="match status" value="1"/>
</dbReference>
<dbReference type="AlphaFoldDB" id="A0A6J6NYD0"/>
<dbReference type="InterPro" id="IPR050834">
    <property type="entry name" value="Glycosyltransf_2"/>
</dbReference>
<dbReference type="Gene3D" id="3.90.550.10">
    <property type="entry name" value="Spore Coat Polysaccharide Biosynthesis Protein SpsA, Chain A"/>
    <property type="match status" value="1"/>
</dbReference>